<dbReference type="Proteomes" id="UP000811899">
    <property type="component" value="Unassembled WGS sequence"/>
</dbReference>
<evidence type="ECO:0000259" key="6">
    <source>
        <dbReference type="Pfam" id="PF03755"/>
    </source>
</evidence>
<evidence type="ECO:0000259" key="7">
    <source>
        <dbReference type="Pfam" id="PF08340"/>
    </source>
</evidence>
<accession>A0AAW4KWL6</accession>
<organism evidence="8 9">
    <name type="scientific">Geoanaerobacter pelophilus</name>
    <dbReference type="NCBI Taxonomy" id="60036"/>
    <lineage>
        <taxon>Bacteria</taxon>
        <taxon>Pseudomonadati</taxon>
        <taxon>Thermodesulfobacteriota</taxon>
        <taxon>Desulfuromonadia</taxon>
        <taxon>Geobacterales</taxon>
        <taxon>Geobacteraceae</taxon>
        <taxon>Geoanaerobacter</taxon>
    </lineage>
</organism>
<protein>
    <submittedName>
        <fullName evidence="8">YicC family protein</fullName>
    </submittedName>
</protein>
<evidence type="ECO:0000256" key="2">
    <source>
        <dbReference type="ARBA" id="ARBA00022722"/>
    </source>
</evidence>
<evidence type="ECO:0000313" key="9">
    <source>
        <dbReference type="Proteomes" id="UP000811899"/>
    </source>
</evidence>
<dbReference type="InterPro" id="IPR005229">
    <property type="entry name" value="YicC/YloC-like"/>
</dbReference>
<dbReference type="Pfam" id="PF03755">
    <property type="entry name" value="YicC-like_N"/>
    <property type="match status" value="1"/>
</dbReference>
<comment type="similarity">
    <text evidence="5">Belongs to the YicC/YloC family.</text>
</comment>
<dbReference type="AlphaFoldDB" id="A0AAW4KWL6"/>
<dbReference type="GO" id="GO:0016787">
    <property type="term" value="F:hydrolase activity"/>
    <property type="evidence" value="ECO:0007669"/>
    <property type="project" value="UniProtKB-KW"/>
</dbReference>
<name>A0AAW4KWL6_9BACT</name>
<reference evidence="8 9" key="1">
    <citation type="submission" date="2021-05" db="EMBL/GenBank/DDBJ databases">
        <title>The draft genome of Geobacter pelophilus DSM 12255.</title>
        <authorList>
            <person name="Xu Z."/>
            <person name="Masuda Y."/>
            <person name="Itoh H."/>
            <person name="Senoo K."/>
        </authorList>
    </citation>
    <scope>NUCLEOTIDE SEQUENCE [LARGE SCALE GENOMIC DNA]</scope>
    <source>
        <strain evidence="8 9">DSM 12255</strain>
    </source>
</reference>
<dbReference type="Pfam" id="PF08340">
    <property type="entry name" value="YicC-like_C"/>
    <property type="match status" value="1"/>
</dbReference>
<sequence length="292" mass="32095">MIKSMTGYGKAERETSAGRIIVEIRSVNHRYGEISVKMPRHFLAMEHEVRRQVLSRIKRGKIEVFVKHEMTGSVGAQPLLNIPLAKAYHKSFVSLQEALGLGDPITLALIAAQKDVLAGADDNLQIDELAGDLFAVVKGAVDSFDLMREKEGAALLEDITQRVSALESFMAAVAERAPAVVTENAARLKERVAQLLAGQPLDDARIAQEIALMADRCDITEELVRFKSHLAQFRSAFDSAEPVGRKLDFLLQELNREVNTVGSKANDAGIAAQVVALKSELEKIREQVQNIE</sequence>
<dbReference type="InterPro" id="IPR013551">
    <property type="entry name" value="YicC-like_C"/>
</dbReference>
<evidence type="ECO:0000256" key="1">
    <source>
        <dbReference type="ARBA" id="ARBA00001968"/>
    </source>
</evidence>
<keyword evidence="2" id="KW-0540">Nuclease</keyword>
<comment type="caution">
    <text evidence="8">The sequence shown here is derived from an EMBL/GenBank/DDBJ whole genome shotgun (WGS) entry which is preliminary data.</text>
</comment>
<dbReference type="NCBIfam" id="TIGR00255">
    <property type="entry name" value="YicC/YloC family endoribonuclease"/>
    <property type="match status" value="1"/>
</dbReference>
<feature type="domain" description="Endoribonuclease YicC-like N-terminal" evidence="6">
    <location>
        <begin position="2"/>
        <end position="155"/>
    </location>
</feature>
<evidence type="ECO:0000256" key="5">
    <source>
        <dbReference type="ARBA" id="ARBA00035648"/>
    </source>
</evidence>
<comment type="cofactor">
    <cofactor evidence="1">
        <name>a divalent metal cation</name>
        <dbReference type="ChEBI" id="CHEBI:60240"/>
    </cofactor>
</comment>
<evidence type="ECO:0000313" key="8">
    <source>
        <dbReference type="EMBL" id="MBT0663003.1"/>
    </source>
</evidence>
<feature type="domain" description="Endoribonuclease YicC-like C-terminal" evidence="7">
    <location>
        <begin position="173"/>
        <end position="292"/>
    </location>
</feature>
<evidence type="ECO:0000256" key="4">
    <source>
        <dbReference type="ARBA" id="ARBA00022801"/>
    </source>
</evidence>
<dbReference type="InterPro" id="IPR013527">
    <property type="entry name" value="YicC-like_N"/>
</dbReference>
<proteinExistence type="inferred from homology"/>
<dbReference type="RefSeq" id="WP_214169781.1">
    <property type="nucleotide sequence ID" value="NZ_JAHCVJ010000001.1"/>
</dbReference>
<dbReference type="PANTHER" id="PTHR30636">
    <property type="entry name" value="UPF0701 PROTEIN YICC"/>
    <property type="match status" value="1"/>
</dbReference>
<keyword evidence="3" id="KW-0255">Endonuclease</keyword>
<dbReference type="GO" id="GO:0004521">
    <property type="term" value="F:RNA endonuclease activity"/>
    <property type="evidence" value="ECO:0007669"/>
    <property type="project" value="InterPro"/>
</dbReference>
<dbReference type="EMBL" id="JAHCVJ010000001">
    <property type="protein sequence ID" value="MBT0663003.1"/>
    <property type="molecule type" value="Genomic_DNA"/>
</dbReference>
<keyword evidence="4" id="KW-0378">Hydrolase</keyword>
<keyword evidence="9" id="KW-1185">Reference proteome</keyword>
<dbReference type="PANTHER" id="PTHR30636:SF3">
    <property type="entry name" value="UPF0701 PROTEIN YICC"/>
    <property type="match status" value="1"/>
</dbReference>
<evidence type="ECO:0000256" key="3">
    <source>
        <dbReference type="ARBA" id="ARBA00022759"/>
    </source>
</evidence>
<gene>
    <name evidence="8" type="ORF">KI809_01715</name>
</gene>